<evidence type="ECO:0000256" key="1">
    <source>
        <dbReference type="SAM" id="Phobius"/>
    </source>
</evidence>
<keyword evidence="1" id="KW-0472">Membrane</keyword>
<comment type="caution">
    <text evidence="2">The sequence shown here is derived from an EMBL/GenBank/DDBJ whole genome shotgun (WGS) entry which is preliminary data.</text>
</comment>
<feature type="transmembrane region" description="Helical" evidence="1">
    <location>
        <begin position="34"/>
        <end position="54"/>
    </location>
</feature>
<evidence type="ECO:0000313" key="2">
    <source>
        <dbReference type="EMBL" id="PLR26642.1"/>
    </source>
</evidence>
<evidence type="ECO:0000313" key="3">
    <source>
        <dbReference type="Proteomes" id="UP000234479"/>
    </source>
</evidence>
<name>A0A2N5DKP7_9CAUL</name>
<feature type="transmembrane region" description="Helical" evidence="1">
    <location>
        <begin position="60"/>
        <end position="82"/>
    </location>
</feature>
<gene>
    <name evidence="2" type="ORF">SGCZBJ_09945</name>
</gene>
<keyword evidence="1" id="KW-1133">Transmembrane helix</keyword>
<keyword evidence="1" id="KW-0812">Transmembrane</keyword>
<dbReference type="AlphaFoldDB" id="A0A2N5DKP7"/>
<reference evidence="2 3" key="1">
    <citation type="submission" date="2017-12" db="EMBL/GenBank/DDBJ databases">
        <title>The genome sequence of Caulobacter sp. 410.</title>
        <authorList>
            <person name="Gao J."/>
            <person name="Mao X."/>
            <person name="Sun J."/>
        </authorList>
    </citation>
    <scope>NUCLEOTIDE SEQUENCE [LARGE SCALE GENOMIC DNA]</scope>
    <source>
        <strain evidence="2 3">410</strain>
    </source>
</reference>
<sequence>MTARAVTAMLGGYAAAAALASLLARLLSIAPAEASAWGMILSFLVFAGLALWAFHERRLAIVAAVLWGSALAAGAAVVLLGARA</sequence>
<proteinExistence type="predicted"/>
<keyword evidence="3" id="KW-1185">Reference proteome</keyword>
<protein>
    <submittedName>
        <fullName evidence="2">Iron transporter</fullName>
    </submittedName>
</protein>
<dbReference type="Proteomes" id="UP000234479">
    <property type="component" value="Unassembled WGS sequence"/>
</dbReference>
<feature type="transmembrane region" description="Helical" evidence="1">
    <location>
        <begin position="6"/>
        <end position="27"/>
    </location>
</feature>
<organism evidence="2 3">
    <name type="scientific">Caulobacter zeae</name>
    <dbReference type="NCBI Taxonomy" id="2055137"/>
    <lineage>
        <taxon>Bacteria</taxon>
        <taxon>Pseudomonadati</taxon>
        <taxon>Pseudomonadota</taxon>
        <taxon>Alphaproteobacteria</taxon>
        <taxon>Caulobacterales</taxon>
        <taxon>Caulobacteraceae</taxon>
        <taxon>Caulobacter</taxon>
    </lineage>
</organism>
<accession>A0A2N5DKP7</accession>
<dbReference type="EMBL" id="PJRS01000018">
    <property type="protein sequence ID" value="PLR26642.1"/>
    <property type="molecule type" value="Genomic_DNA"/>
</dbReference>